<dbReference type="AGR" id="MGI:3642809"/>
<reference evidence="2" key="5">
    <citation type="journal article" date="2002" name="Nature">
        <title>Analysis of the mouse transcriptome based on functional annotation of 60,770 full-length cDNAs.</title>
        <authorList>
            <consortium name="The FANTOM Consortium and the RIKEN Genome Exploration Research Group Phase I and II Team"/>
        </authorList>
    </citation>
    <scope>NUCLEOTIDE SEQUENCE</scope>
    <source>
        <strain evidence="2">C57BL/6J</strain>
        <tissue evidence="2">Spinal cord</tissue>
    </source>
</reference>
<organism evidence="2">
    <name type="scientific">Mus musculus</name>
    <name type="common">Mouse</name>
    <dbReference type="NCBI Taxonomy" id="10090"/>
    <lineage>
        <taxon>Eukaryota</taxon>
        <taxon>Metazoa</taxon>
        <taxon>Chordata</taxon>
        <taxon>Craniata</taxon>
        <taxon>Vertebrata</taxon>
        <taxon>Euteleostomi</taxon>
        <taxon>Mammalia</taxon>
        <taxon>Eutheria</taxon>
        <taxon>Euarchontoglires</taxon>
        <taxon>Glires</taxon>
        <taxon>Rodentia</taxon>
        <taxon>Myomorpha</taxon>
        <taxon>Muroidea</taxon>
        <taxon>Muridae</taxon>
        <taxon>Murinae</taxon>
        <taxon>Mus</taxon>
        <taxon>Mus</taxon>
    </lineage>
</organism>
<reference evidence="2" key="3">
    <citation type="journal article" date="2000" name="Genome Res.">
        <title>RIKEN integrated sequence analysis (RISA) system--384-format sequencing pipeline with 384 multicapillary sequencer.</title>
        <authorList>
            <person name="Shibata K."/>
            <person name="Itoh M."/>
            <person name="Aizawa K."/>
            <person name="Nagaoka S."/>
            <person name="Sasaki N."/>
            <person name="Carninci P."/>
            <person name="Konno H."/>
            <person name="Akiyama J."/>
            <person name="Nishi K."/>
            <person name="Kitsunai T."/>
            <person name="Tashiro H."/>
            <person name="Itoh M."/>
            <person name="Sumi N."/>
            <person name="Ishii Y."/>
            <person name="Nakamura S."/>
            <person name="Hazama M."/>
            <person name="Nishine T."/>
            <person name="Harada A."/>
            <person name="Yamamoto R."/>
            <person name="Matsumoto H."/>
            <person name="Sakaguchi S."/>
            <person name="Ikegami T."/>
            <person name="Kashiwagi K."/>
            <person name="Fujiwake S."/>
            <person name="Inoue K."/>
            <person name="Togawa Y."/>
            <person name="Izawa M."/>
            <person name="Ohara E."/>
            <person name="Watahiki M."/>
            <person name="Yoneda Y."/>
            <person name="Ishikawa T."/>
            <person name="Ozawa K."/>
            <person name="Tanaka T."/>
            <person name="Matsuura S."/>
            <person name="Kawai J."/>
            <person name="Okazaki Y."/>
            <person name="Muramatsu M."/>
            <person name="Inoue Y."/>
            <person name="Kira A."/>
            <person name="Hayashizaki Y."/>
        </authorList>
    </citation>
    <scope>NUCLEOTIDE SEQUENCE</scope>
    <source>
        <strain evidence="2">C57BL/6J</strain>
        <tissue evidence="2">Spinal cord</tissue>
    </source>
</reference>
<dbReference type="MGI" id="MGI:3642809">
    <property type="gene designation" value="Gm10556"/>
</dbReference>
<name>Q3UUC4_MOUSE</name>
<feature type="chain" id="PRO_5004230211" evidence="1">
    <location>
        <begin position="26"/>
        <end position="149"/>
    </location>
</feature>
<reference evidence="2" key="8">
    <citation type="journal article" date="2005" name="Science">
        <title>Antisense Transcription in the Mammalian Transcriptome.</title>
        <authorList>
            <consortium name="RIKEN Genome Exploration Research Group and Genome Science Group (Genome Network Project Core Group) and the FANTOM Consortium"/>
        </authorList>
    </citation>
    <scope>NUCLEOTIDE SEQUENCE</scope>
    <source>
        <strain evidence="2">C57BL/6J</strain>
        <tissue evidence="2">Spinal cord</tissue>
    </source>
</reference>
<gene>
    <name evidence="3" type="primary">Gm10556</name>
</gene>
<sequence length="149" mass="16190">MSSGPFSLLSSHYTVLLYWALSALSWQEVTELTNHRPRAKMNSSFGCSTLSCHQGNTSIQVVNASSWKVSPLDSAPSDSRCQLAIGLLSFVTRTNLPLPTSRELGVKTPLFIHGRAHHGVDIPLQVIGWKGFVCVYPLLMAGMSSADLC</sequence>
<accession>Q3UUC4</accession>
<dbReference type="AlphaFoldDB" id="Q3UUC4"/>
<reference evidence="2" key="1">
    <citation type="journal article" date="1999" name="Methods Enzymol.">
        <title>High-efficiency full-length cDNA cloning.</title>
        <authorList>
            <person name="Carninci P."/>
            <person name="Hayashizaki Y."/>
        </authorList>
    </citation>
    <scope>NUCLEOTIDE SEQUENCE</scope>
    <source>
        <strain evidence="2">C57BL/6J</strain>
        <tissue evidence="2">Spinal cord</tissue>
    </source>
</reference>
<evidence type="ECO:0000313" key="2">
    <source>
        <dbReference type="EMBL" id="BAE23703.1"/>
    </source>
</evidence>
<evidence type="ECO:0000256" key="1">
    <source>
        <dbReference type="SAM" id="SignalP"/>
    </source>
</evidence>
<reference evidence="2" key="6">
    <citation type="submission" date="2004-03" db="EMBL/GenBank/DDBJ databases">
        <authorList>
            <person name="Arakawa T."/>
            <person name="Carninci P."/>
            <person name="Fukuda S."/>
            <person name="Hashizume W."/>
            <person name="Hayashida K."/>
            <person name="Hori F."/>
            <person name="Iida J."/>
            <person name="Imamura K."/>
            <person name="Imotani K."/>
            <person name="Itoh M."/>
            <person name="Kanagawa S."/>
            <person name="Kawai J."/>
            <person name="Kojima M."/>
            <person name="Konno H."/>
            <person name="Murata M."/>
            <person name="Nakamura M."/>
            <person name="Ninomiya N."/>
            <person name="Nishiyori H."/>
            <person name="Nomura K."/>
            <person name="Ohno M."/>
            <person name="Sakazume N."/>
            <person name="Sano H."/>
            <person name="Sasaki D."/>
            <person name="Shibata K."/>
            <person name="Shiraki T."/>
            <person name="Tagami M."/>
            <person name="Tagami Y."/>
            <person name="Waki K."/>
            <person name="Watahiki A."/>
            <person name="Muramatsu M."/>
            <person name="Hayashizaki Y."/>
        </authorList>
    </citation>
    <scope>NUCLEOTIDE SEQUENCE</scope>
    <source>
        <strain evidence="2">C57BL/6J</strain>
        <tissue evidence="2">Spinal cord</tissue>
    </source>
</reference>
<reference evidence="2" key="7">
    <citation type="journal article" date="2005" name="Science">
        <title>The Transcriptional Landscape of the Mammalian Genome.</title>
        <authorList>
            <consortium name="The FANTOM Consortium"/>
            <consortium name="Riken Genome Exploration Research Group and Genome Science Group (Genome Network Project Core Group)"/>
        </authorList>
    </citation>
    <scope>NUCLEOTIDE SEQUENCE</scope>
    <source>
        <strain evidence="2">C57BL/6J</strain>
        <tissue evidence="2">Spinal cord</tissue>
    </source>
</reference>
<proteinExistence type="evidence at transcript level"/>
<reference evidence="2" key="4">
    <citation type="journal article" date="2001" name="Nature">
        <title>Functional annotation of a full-length mouse cDNA collection.</title>
        <authorList>
            <consortium name="The RIKEN Genome Exploration Research Group Phase II Team and the FANTOM Consortium"/>
        </authorList>
    </citation>
    <scope>NUCLEOTIDE SEQUENCE</scope>
    <source>
        <strain evidence="2">C57BL/6J</strain>
        <tissue evidence="2">Spinal cord</tissue>
    </source>
</reference>
<feature type="signal peptide" evidence="1">
    <location>
        <begin position="1"/>
        <end position="25"/>
    </location>
</feature>
<reference evidence="2" key="2">
    <citation type="journal article" date="2000" name="Genome Res.">
        <title>Normalization and subtraction of cap-trapper-selected cDNAs to prepare full-length cDNA libraries for rapid discovery of new genes.</title>
        <authorList>
            <person name="Carninci P."/>
            <person name="Shibata Y."/>
            <person name="Hayatsu N."/>
            <person name="Sugahara Y."/>
            <person name="Shibata K."/>
            <person name="Itoh M."/>
            <person name="Konno H."/>
            <person name="Okazaki Y."/>
            <person name="Muramatsu M."/>
            <person name="Hayashizaki Y."/>
        </authorList>
    </citation>
    <scope>NUCLEOTIDE SEQUENCE</scope>
    <source>
        <strain evidence="2">C57BL/6J</strain>
        <tissue evidence="2">Spinal cord</tissue>
    </source>
</reference>
<keyword evidence="1" id="KW-0732">Signal</keyword>
<evidence type="ECO:0000313" key="3">
    <source>
        <dbReference type="MGI" id="MGI:3642809"/>
    </source>
</evidence>
<dbReference type="EMBL" id="AK138579">
    <property type="protein sequence ID" value="BAE23703.1"/>
    <property type="molecule type" value="mRNA"/>
</dbReference>
<protein>
    <submittedName>
        <fullName evidence="2">Uncharacterized protein</fullName>
    </submittedName>
</protein>